<sequence length="191" mass="21894">MNDLILSPDKFFKEIVTKPMNLKLPLIIVLLWSLVSSVVILTPIIYLEGVEDVMLLILKFIILFIATFLSNVVILLIIAGFSYIILIKLFNGIGDFKKMLEIIGYVSFVYLIEMTVALIIQIVSILTNTVYADGDYIIKLMDIVVTLWAMLLFAKGIQYNYKLTFKKSLVIPFLIFLLNFLSNMTDYINIY</sequence>
<organism evidence="7 8">
    <name type="scientific">Methanocaldococcus vulcanius (strain ATCC 700851 / DSM 12094 / M7)</name>
    <name type="common">Methanococcus vulcanius</name>
    <dbReference type="NCBI Taxonomy" id="579137"/>
    <lineage>
        <taxon>Archaea</taxon>
        <taxon>Methanobacteriati</taxon>
        <taxon>Methanobacteriota</taxon>
        <taxon>Methanomada group</taxon>
        <taxon>Methanococci</taxon>
        <taxon>Methanococcales</taxon>
        <taxon>Methanocaldococcaceae</taxon>
        <taxon>Methanocaldococcus</taxon>
    </lineage>
</organism>
<dbReference type="GeneID" id="8512647"/>
<evidence type="ECO:0000256" key="2">
    <source>
        <dbReference type="ARBA" id="ARBA00022692"/>
    </source>
</evidence>
<protein>
    <recommendedName>
        <fullName evidence="6">Yip1 domain-containing protein</fullName>
    </recommendedName>
</protein>
<dbReference type="OrthoDB" id="116519at2157"/>
<dbReference type="Pfam" id="PF04893">
    <property type="entry name" value="Yip1"/>
    <property type="match status" value="1"/>
</dbReference>
<keyword evidence="8" id="KW-1185">Reference proteome</keyword>
<keyword evidence="4 5" id="KW-0472">Membrane</keyword>
<dbReference type="InterPro" id="IPR006977">
    <property type="entry name" value="Yip1_dom"/>
</dbReference>
<feature type="transmembrane region" description="Helical" evidence="5">
    <location>
        <begin position="136"/>
        <end position="157"/>
    </location>
</feature>
<accession>C9RF33</accession>
<dbReference type="GO" id="GO:0016020">
    <property type="term" value="C:membrane"/>
    <property type="evidence" value="ECO:0007669"/>
    <property type="project" value="UniProtKB-SubCell"/>
</dbReference>
<keyword evidence="3 5" id="KW-1133">Transmembrane helix</keyword>
<feature type="transmembrane region" description="Helical" evidence="5">
    <location>
        <begin position="21"/>
        <end position="45"/>
    </location>
</feature>
<evidence type="ECO:0000259" key="6">
    <source>
        <dbReference type="Pfam" id="PF04893"/>
    </source>
</evidence>
<evidence type="ECO:0000256" key="1">
    <source>
        <dbReference type="ARBA" id="ARBA00004141"/>
    </source>
</evidence>
<feature type="domain" description="Yip1" evidence="6">
    <location>
        <begin position="4"/>
        <end position="180"/>
    </location>
</feature>
<gene>
    <name evidence="7" type="ordered locus">Metvu_0318</name>
</gene>
<dbReference type="eggNOG" id="arCOG02054">
    <property type="taxonomic scope" value="Archaea"/>
</dbReference>
<dbReference type="HOGENOM" id="CLU_1418720_0_0_2"/>
<name>C9RF33_METVM</name>
<dbReference type="KEGG" id="mvu:Metvu_0318"/>
<reference evidence="7" key="1">
    <citation type="submission" date="2009-10" db="EMBL/GenBank/DDBJ databases">
        <title>Complete sequence of chromosome of Methanocaldococcus vulcanius M7.</title>
        <authorList>
            <consortium name="US DOE Joint Genome Institute"/>
            <person name="Lucas S."/>
            <person name="Copeland A."/>
            <person name="Lapidus A."/>
            <person name="Glavina del Rio T."/>
            <person name="Dalin E."/>
            <person name="Tice H."/>
            <person name="Bruce D."/>
            <person name="Goodwin L."/>
            <person name="Pitluck S."/>
            <person name="Lcollab F.I."/>
            <person name="Brettin T."/>
            <person name="Detter J.C."/>
            <person name="Han C."/>
            <person name="Tapia R."/>
            <person name="Kuske C.R."/>
            <person name="Schmutz J."/>
            <person name="Larimer F."/>
            <person name="Land M."/>
            <person name="Hauser L."/>
            <person name="Kyrpides N."/>
            <person name="Ovchinikova G."/>
            <person name="Sieprawska-Lupa M."/>
            <person name="Whitman W.B."/>
            <person name="Woyke T."/>
        </authorList>
    </citation>
    <scope>NUCLEOTIDE SEQUENCE [LARGE SCALE GENOMIC DNA]</scope>
    <source>
        <strain evidence="7">M7</strain>
    </source>
</reference>
<keyword evidence="2 5" id="KW-0812">Transmembrane</keyword>
<evidence type="ECO:0000256" key="3">
    <source>
        <dbReference type="ARBA" id="ARBA00022989"/>
    </source>
</evidence>
<comment type="subcellular location">
    <subcellularLocation>
        <location evidence="1">Membrane</location>
        <topology evidence="1">Multi-pass membrane protein</topology>
    </subcellularLocation>
</comment>
<dbReference type="AlphaFoldDB" id="C9RF33"/>
<proteinExistence type="predicted"/>
<evidence type="ECO:0000256" key="4">
    <source>
        <dbReference type="ARBA" id="ARBA00023136"/>
    </source>
</evidence>
<dbReference type="EMBL" id="CP001787">
    <property type="protein sequence ID" value="ACX72185.1"/>
    <property type="molecule type" value="Genomic_DNA"/>
</dbReference>
<feature type="transmembrane region" description="Helical" evidence="5">
    <location>
        <begin position="169"/>
        <end position="190"/>
    </location>
</feature>
<feature type="transmembrane region" description="Helical" evidence="5">
    <location>
        <begin position="102"/>
        <end position="124"/>
    </location>
</feature>
<dbReference type="RefSeq" id="WP_012819729.1">
    <property type="nucleotide sequence ID" value="NC_013407.1"/>
</dbReference>
<dbReference type="Proteomes" id="UP000002063">
    <property type="component" value="Chromosome"/>
</dbReference>
<feature type="transmembrane region" description="Helical" evidence="5">
    <location>
        <begin position="57"/>
        <end position="90"/>
    </location>
</feature>
<evidence type="ECO:0000313" key="7">
    <source>
        <dbReference type="EMBL" id="ACX72185.1"/>
    </source>
</evidence>
<dbReference type="STRING" id="579137.Metvu_0318"/>
<evidence type="ECO:0000313" key="8">
    <source>
        <dbReference type="Proteomes" id="UP000002063"/>
    </source>
</evidence>
<evidence type="ECO:0000256" key="5">
    <source>
        <dbReference type="SAM" id="Phobius"/>
    </source>
</evidence>